<protein>
    <recommendedName>
        <fullName evidence="2">fumarate hydratase</fullName>
        <ecNumber evidence="2">4.2.1.2</ecNumber>
    </recommendedName>
</protein>
<accession>A0AAV7Z7S9</accession>
<organism evidence="7 8">
    <name type="scientific">Anaeramoeba flamelloides</name>
    <dbReference type="NCBI Taxonomy" id="1746091"/>
    <lineage>
        <taxon>Eukaryota</taxon>
        <taxon>Metamonada</taxon>
        <taxon>Anaeramoebidae</taxon>
        <taxon>Anaeramoeba</taxon>
    </lineage>
</organism>
<sequence length="491" mass="54395">MSKEFRIESDSLGEIKVPKDKYWGAQTQRAIQNFQIGLERDRMPIEIIRGFGILKRACAQANMDLGILDKKIGNAIIQACDEVVDGKLDEHFPLKIWQTGSGTASNMNTNEVISNRATEILGGEKGSKMVHPNNHVNMSQSSNDTFPTVQHISSVLLLESVCLPGLEVLYEQLSNKSNEFKEIVKIGRTHFQDAVPISLGQEFSAFRQQIKKSIERIKQIIPDLKELCIGGTAVGTGLNTFEGFDEMVVQEISKITKKDFVVVENKFEALSTCDALVQCSGSLNSTAVSLMKIANDIRMLASGPRCGIGEITLPANEPGSSIMPGKVNPTQNEMLTMVAAHVIGNHNTITVCGSFGQFQLNVMRPVLSSSLLHSIRIIGEGCKSFALKCVMGIEPNYEKIQKNVNNSLMLVTALNPYIGYDNGAKIAKKGFKDGLSLKEAALSLNLLTEEQYDKWMDVKKMLKPKPREKNEKNENVNEKENEKEKEKEKEK</sequence>
<feature type="domain" description="Fumarase C C-terminal" evidence="6">
    <location>
        <begin position="410"/>
        <end position="462"/>
    </location>
</feature>
<dbReference type="FunFam" id="1.10.40.30:FF:000002">
    <property type="entry name" value="Fumarate hydratase class II"/>
    <property type="match status" value="1"/>
</dbReference>
<dbReference type="NCBIfam" id="NF008909">
    <property type="entry name" value="PRK12273.1"/>
    <property type="match status" value="1"/>
</dbReference>
<proteinExistence type="inferred from homology"/>
<evidence type="ECO:0000313" key="8">
    <source>
        <dbReference type="Proteomes" id="UP001146793"/>
    </source>
</evidence>
<dbReference type="GO" id="GO:0006099">
    <property type="term" value="P:tricarboxylic acid cycle"/>
    <property type="evidence" value="ECO:0007669"/>
    <property type="project" value="InterPro"/>
</dbReference>
<evidence type="ECO:0000256" key="3">
    <source>
        <dbReference type="ARBA" id="ARBA00023239"/>
    </source>
</evidence>
<dbReference type="PROSITE" id="PS00163">
    <property type="entry name" value="FUMARATE_LYASES"/>
    <property type="match status" value="1"/>
</dbReference>
<evidence type="ECO:0000256" key="4">
    <source>
        <dbReference type="SAM" id="MobiDB-lite"/>
    </source>
</evidence>
<feature type="domain" description="Fumarate lyase N-terminal" evidence="5">
    <location>
        <begin position="13"/>
        <end position="344"/>
    </location>
</feature>
<dbReference type="PANTHER" id="PTHR11444:SF1">
    <property type="entry name" value="FUMARATE HYDRATASE, MITOCHONDRIAL"/>
    <property type="match status" value="1"/>
</dbReference>
<dbReference type="Gene3D" id="1.10.40.30">
    <property type="entry name" value="Fumarase/aspartase (C-terminal domain)"/>
    <property type="match status" value="1"/>
</dbReference>
<dbReference type="GO" id="GO:0006106">
    <property type="term" value="P:fumarate metabolic process"/>
    <property type="evidence" value="ECO:0007669"/>
    <property type="project" value="InterPro"/>
</dbReference>
<dbReference type="InterPro" id="IPR008948">
    <property type="entry name" value="L-Aspartase-like"/>
</dbReference>
<dbReference type="InterPro" id="IPR020557">
    <property type="entry name" value="Fumarate_lyase_CS"/>
</dbReference>
<dbReference type="Proteomes" id="UP001146793">
    <property type="component" value="Unassembled WGS sequence"/>
</dbReference>
<evidence type="ECO:0000256" key="1">
    <source>
        <dbReference type="ARBA" id="ARBA00009084"/>
    </source>
</evidence>
<dbReference type="InterPro" id="IPR018951">
    <property type="entry name" value="Fumarase_C_C"/>
</dbReference>
<dbReference type="GO" id="GO:0004333">
    <property type="term" value="F:fumarate hydratase activity"/>
    <property type="evidence" value="ECO:0007669"/>
    <property type="project" value="UniProtKB-EC"/>
</dbReference>
<evidence type="ECO:0000256" key="2">
    <source>
        <dbReference type="ARBA" id="ARBA00012921"/>
    </source>
</evidence>
<reference evidence="7" key="1">
    <citation type="submission" date="2022-08" db="EMBL/GenBank/DDBJ databases">
        <title>Novel sulphate-reducing endosymbionts in the free-living metamonad Anaeramoeba.</title>
        <authorList>
            <person name="Jerlstrom-Hultqvist J."/>
            <person name="Cepicka I."/>
            <person name="Gallot-Lavallee L."/>
            <person name="Salas-Leiva D."/>
            <person name="Curtis B.A."/>
            <person name="Zahonova K."/>
            <person name="Pipaliya S."/>
            <person name="Dacks J."/>
            <person name="Roger A.J."/>
        </authorList>
    </citation>
    <scope>NUCLEOTIDE SEQUENCE</scope>
    <source>
        <strain evidence="7">Busselton2</strain>
    </source>
</reference>
<name>A0AAV7Z7S9_9EUKA</name>
<dbReference type="InterPro" id="IPR024083">
    <property type="entry name" value="Fumarase/histidase_N"/>
</dbReference>
<dbReference type="FunFam" id="1.10.275.10:FF:000001">
    <property type="entry name" value="Fumarate hydratase, mitochondrial"/>
    <property type="match status" value="1"/>
</dbReference>
<dbReference type="GO" id="GO:0006108">
    <property type="term" value="P:malate metabolic process"/>
    <property type="evidence" value="ECO:0007669"/>
    <property type="project" value="TreeGrafter"/>
</dbReference>
<dbReference type="NCBIfam" id="TIGR00979">
    <property type="entry name" value="fumC_II"/>
    <property type="match status" value="1"/>
</dbReference>
<dbReference type="Pfam" id="PF00206">
    <property type="entry name" value="Lyase_1"/>
    <property type="match status" value="1"/>
</dbReference>
<dbReference type="InterPro" id="IPR000362">
    <property type="entry name" value="Fumarate_lyase_fam"/>
</dbReference>
<dbReference type="AlphaFoldDB" id="A0AAV7Z7S9"/>
<dbReference type="HAMAP" id="MF_00743">
    <property type="entry name" value="FumaraseC"/>
    <property type="match status" value="1"/>
</dbReference>
<feature type="region of interest" description="Disordered" evidence="4">
    <location>
        <begin position="461"/>
        <end position="491"/>
    </location>
</feature>
<dbReference type="EMBL" id="JANTQA010000036">
    <property type="protein sequence ID" value="KAJ3436120.1"/>
    <property type="molecule type" value="Genomic_DNA"/>
</dbReference>
<dbReference type="Gene3D" id="1.10.275.10">
    <property type="entry name" value="Fumarase/aspartase (N-terminal domain)"/>
    <property type="match status" value="1"/>
</dbReference>
<comment type="similarity">
    <text evidence="1">Belongs to the class-II fumarase/aspartase family. Fumarase subfamily.</text>
</comment>
<evidence type="ECO:0000259" key="5">
    <source>
        <dbReference type="Pfam" id="PF00206"/>
    </source>
</evidence>
<dbReference type="PANTHER" id="PTHR11444">
    <property type="entry name" value="ASPARTATEAMMONIA/ARGININOSUCCINATE/ADENYLOSUCCINATE LYASE"/>
    <property type="match status" value="1"/>
</dbReference>
<dbReference type="SUPFAM" id="SSF48557">
    <property type="entry name" value="L-aspartase-like"/>
    <property type="match status" value="1"/>
</dbReference>
<dbReference type="InterPro" id="IPR005677">
    <property type="entry name" value="Fum_hydII"/>
</dbReference>
<gene>
    <name evidence="7" type="ORF">M0812_18166</name>
</gene>
<evidence type="ECO:0000259" key="6">
    <source>
        <dbReference type="Pfam" id="PF10415"/>
    </source>
</evidence>
<dbReference type="CDD" id="cd01362">
    <property type="entry name" value="Fumarase_classII"/>
    <property type="match status" value="1"/>
</dbReference>
<dbReference type="Gene3D" id="1.20.200.10">
    <property type="entry name" value="Fumarase/aspartase (Central domain)"/>
    <property type="match status" value="1"/>
</dbReference>
<comment type="caution">
    <text evidence="7">The sequence shown here is derived from an EMBL/GenBank/DDBJ whole genome shotgun (WGS) entry which is preliminary data.</text>
</comment>
<keyword evidence="3 7" id="KW-0456">Lyase</keyword>
<dbReference type="PRINTS" id="PR00149">
    <property type="entry name" value="FUMRATELYASE"/>
</dbReference>
<dbReference type="Pfam" id="PF10415">
    <property type="entry name" value="FumaraseC_C"/>
    <property type="match status" value="1"/>
</dbReference>
<dbReference type="FunFam" id="1.20.200.10:FF:000001">
    <property type="entry name" value="Fumarate hydratase, mitochondrial"/>
    <property type="match status" value="1"/>
</dbReference>
<dbReference type="EC" id="4.2.1.2" evidence="2"/>
<dbReference type="GO" id="GO:0005739">
    <property type="term" value="C:mitochondrion"/>
    <property type="evidence" value="ECO:0007669"/>
    <property type="project" value="TreeGrafter"/>
</dbReference>
<dbReference type="InterPro" id="IPR022761">
    <property type="entry name" value="Fumarate_lyase_N"/>
</dbReference>
<evidence type="ECO:0000313" key="7">
    <source>
        <dbReference type="EMBL" id="KAJ3436120.1"/>
    </source>
</evidence>